<dbReference type="GO" id="GO:0005886">
    <property type="term" value="C:plasma membrane"/>
    <property type="evidence" value="ECO:0007669"/>
    <property type="project" value="UniProtKB-SubCell"/>
</dbReference>
<evidence type="ECO:0000256" key="6">
    <source>
        <dbReference type="ARBA" id="ARBA00022842"/>
    </source>
</evidence>
<dbReference type="Gene3D" id="1.20.58.340">
    <property type="entry name" value="Magnesium transport protein CorA, transmembrane region"/>
    <property type="match status" value="2"/>
</dbReference>
<evidence type="ECO:0000313" key="14">
    <source>
        <dbReference type="EMBL" id="PLR17260.1"/>
    </source>
</evidence>
<evidence type="ECO:0000256" key="7">
    <source>
        <dbReference type="ARBA" id="ARBA00022989"/>
    </source>
</evidence>
<evidence type="ECO:0000256" key="12">
    <source>
        <dbReference type="SAM" id="Phobius"/>
    </source>
</evidence>
<protein>
    <submittedName>
        <fullName evidence="14">Magnesium transporter</fullName>
    </submittedName>
</protein>
<dbReference type="OrthoDB" id="9803416at2"/>
<dbReference type="GO" id="GO:0015087">
    <property type="term" value="F:cobalt ion transmembrane transporter activity"/>
    <property type="evidence" value="ECO:0007669"/>
    <property type="project" value="TreeGrafter"/>
</dbReference>
<evidence type="ECO:0000256" key="9">
    <source>
        <dbReference type="ARBA" id="ARBA00023136"/>
    </source>
</evidence>
<keyword evidence="8" id="KW-0406">Ion transport</keyword>
<dbReference type="Proteomes" id="UP000234483">
    <property type="component" value="Unassembled WGS sequence"/>
</dbReference>
<dbReference type="Pfam" id="PF01544">
    <property type="entry name" value="CorA"/>
    <property type="match status" value="1"/>
</dbReference>
<evidence type="ECO:0000313" key="16">
    <source>
        <dbReference type="Proteomes" id="UP000281192"/>
    </source>
</evidence>
<keyword evidence="16" id="KW-1185">Reference proteome</keyword>
<dbReference type="EMBL" id="PJRQ01000018">
    <property type="protein sequence ID" value="PLR17260.1"/>
    <property type="molecule type" value="Genomic_DNA"/>
</dbReference>
<comment type="function">
    <text evidence="11">Mediates influx of magnesium ions. Alternates between open and closed states. Activated by low cytoplasmic Mg(2+) levels. Inactive when cytoplasmic Mg(2+) levels are high.</text>
</comment>
<evidence type="ECO:0000256" key="10">
    <source>
        <dbReference type="ARBA" id="ARBA00034269"/>
    </source>
</evidence>
<evidence type="ECO:0000256" key="2">
    <source>
        <dbReference type="ARBA" id="ARBA00009765"/>
    </source>
</evidence>
<name>A0A2N5CUQ0_9CAUL</name>
<keyword evidence="9 12" id="KW-0472">Membrane</keyword>
<proteinExistence type="inferred from homology"/>
<dbReference type="EMBL" id="CP026100">
    <property type="protein sequence ID" value="AYV44992.1"/>
    <property type="molecule type" value="Genomic_DNA"/>
</dbReference>
<dbReference type="RefSeq" id="WP_101712850.1">
    <property type="nucleotide sequence ID" value="NZ_CP026100.1"/>
</dbReference>
<dbReference type="KEGG" id="cfh:C1707_01255"/>
<evidence type="ECO:0000256" key="8">
    <source>
        <dbReference type="ARBA" id="ARBA00023065"/>
    </source>
</evidence>
<dbReference type="SUPFAM" id="SSF144083">
    <property type="entry name" value="Magnesium transport protein CorA, transmembrane region"/>
    <property type="match status" value="1"/>
</dbReference>
<gene>
    <name evidence="13" type="ORF">C1707_01255</name>
    <name evidence="14" type="ORF">CFHF_09870</name>
</gene>
<dbReference type="PANTHER" id="PTHR46494:SF1">
    <property type="entry name" value="CORA FAMILY METAL ION TRANSPORTER (EUROFUNG)"/>
    <property type="match status" value="1"/>
</dbReference>
<dbReference type="InterPro" id="IPR002523">
    <property type="entry name" value="MgTranspt_CorA/ZnTranspt_ZntB"/>
</dbReference>
<evidence type="ECO:0000313" key="15">
    <source>
        <dbReference type="Proteomes" id="UP000234483"/>
    </source>
</evidence>
<dbReference type="SUPFAM" id="SSF143865">
    <property type="entry name" value="CorA soluble domain-like"/>
    <property type="match status" value="1"/>
</dbReference>
<dbReference type="GO" id="GO:0000287">
    <property type="term" value="F:magnesium ion binding"/>
    <property type="evidence" value="ECO:0007669"/>
    <property type="project" value="TreeGrafter"/>
</dbReference>
<reference evidence="13 16" key="2">
    <citation type="submission" date="2018-01" db="EMBL/GenBank/DDBJ databases">
        <title>Complete genome sequence of Caulobacter flavus RHGG3.</title>
        <authorList>
            <person name="Yang E."/>
        </authorList>
    </citation>
    <scope>NUCLEOTIDE SEQUENCE [LARGE SCALE GENOMIC DNA]</scope>
    <source>
        <strain evidence="13 16">RHGG3</strain>
    </source>
</reference>
<comment type="subcellular location">
    <subcellularLocation>
        <location evidence="1">Cell membrane</location>
        <topology evidence="1">Multi-pass membrane protein</topology>
    </subcellularLocation>
</comment>
<dbReference type="GO" id="GO:0015095">
    <property type="term" value="F:magnesium ion transmembrane transporter activity"/>
    <property type="evidence" value="ECO:0007669"/>
    <property type="project" value="TreeGrafter"/>
</dbReference>
<reference evidence="14 15" key="1">
    <citation type="submission" date="2017-12" db="EMBL/GenBank/DDBJ databases">
        <title>The genome sequence of Caulobacter flavus CGMCC1 15093.</title>
        <authorList>
            <person name="Gao J."/>
            <person name="Mao X."/>
            <person name="Sun J."/>
        </authorList>
    </citation>
    <scope>NUCLEOTIDE SEQUENCE [LARGE SCALE GENOMIC DNA]</scope>
    <source>
        <strain evidence="14 15">CGMCC1 15093</strain>
    </source>
</reference>
<keyword evidence="3" id="KW-0813">Transport</keyword>
<evidence type="ECO:0000256" key="5">
    <source>
        <dbReference type="ARBA" id="ARBA00022692"/>
    </source>
</evidence>
<dbReference type="InterPro" id="IPR045863">
    <property type="entry name" value="CorA_TM1_TM2"/>
</dbReference>
<keyword evidence="4" id="KW-1003">Cell membrane</keyword>
<dbReference type="InterPro" id="IPR045861">
    <property type="entry name" value="CorA_cytoplasmic_dom"/>
</dbReference>
<evidence type="ECO:0000256" key="3">
    <source>
        <dbReference type="ARBA" id="ARBA00022448"/>
    </source>
</evidence>
<evidence type="ECO:0000256" key="11">
    <source>
        <dbReference type="ARBA" id="ARBA00045497"/>
    </source>
</evidence>
<dbReference type="PANTHER" id="PTHR46494">
    <property type="entry name" value="CORA FAMILY METAL ION TRANSPORTER (EUROFUNG)"/>
    <property type="match status" value="1"/>
</dbReference>
<dbReference type="GO" id="GO:0050897">
    <property type="term" value="F:cobalt ion binding"/>
    <property type="evidence" value="ECO:0007669"/>
    <property type="project" value="TreeGrafter"/>
</dbReference>
<dbReference type="CDD" id="cd12830">
    <property type="entry name" value="MtCorA-like"/>
    <property type="match status" value="1"/>
</dbReference>
<sequence>MSVVAAYAYVDGKRVREIRLDDPGSLAPRDGEFVWLGLVDPTETELRVLQERFDLHPLAIEDALHARQMPKVDIYGGQLFVVAKTAQMVQERIVFGETDIFVGPHFLISVRHGSARAHLELRAHLEAQPALLAHGGDYVLHAVLDFIVDGYLPVVDAIEDELAEMERRALDAFLSRVEITRLFTLRRELTKFLRLLGPMAQVAGYLEHHETPCIDPEVKPYFRDIRDHVARVDLLIAGLGEVLNSVFEVSSLLEQQRQGVITRQLAAWAAILAVPTAVAGVYGMNFEHMPELKWTFGYPLVLGMIVVVCLLLRRRFKKAGWL</sequence>
<evidence type="ECO:0000313" key="13">
    <source>
        <dbReference type="EMBL" id="AYV44992.1"/>
    </source>
</evidence>
<keyword evidence="6" id="KW-0460">Magnesium</keyword>
<keyword evidence="7 12" id="KW-1133">Transmembrane helix</keyword>
<feature type="transmembrane region" description="Helical" evidence="12">
    <location>
        <begin position="265"/>
        <end position="284"/>
    </location>
</feature>
<comment type="catalytic activity">
    <reaction evidence="10">
        <text>Mg(2+)(in) = Mg(2+)(out)</text>
        <dbReference type="Rhea" id="RHEA:29827"/>
        <dbReference type="ChEBI" id="CHEBI:18420"/>
    </reaction>
</comment>
<feature type="transmembrane region" description="Helical" evidence="12">
    <location>
        <begin position="296"/>
        <end position="312"/>
    </location>
</feature>
<evidence type="ECO:0000256" key="4">
    <source>
        <dbReference type="ARBA" id="ARBA00022475"/>
    </source>
</evidence>
<dbReference type="AlphaFoldDB" id="A0A2N5CUQ0"/>
<evidence type="ECO:0000256" key="1">
    <source>
        <dbReference type="ARBA" id="ARBA00004651"/>
    </source>
</evidence>
<dbReference type="Gene3D" id="3.30.460.20">
    <property type="entry name" value="CorA soluble domain-like"/>
    <property type="match status" value="1"/>
</dbReference>
<organism evidence="14 15">
    <name type="scientific">Caulobacter flavus</name>
    <dbReference type="NCBI Taxonomy" id="1679497"/>
    <lineage>
        <taxon>Bacteria</taxon>
        <taxon>Pseudomonadati</taxon>
        <taxon>Pseudomonadota</taxon>
        <taxon>Alphaproteobacteria</taxon>
        <taxon>Caulobacterales</taxon>
        <taxon>Caulobacteraceae</taxon>
        <taxon>Caulobacter</taxon>
    </lineage>
</organism>
<accession>A0A2N5CUQ0</accession>
<dbReference type="FunFam" id="1.20.58.340:FF:000004">
    <property type="entry name" value="Magnesium transport protein CorA"/>
    <property type="match status" value="1"/>
</dbReference>
<comment type="similarity">
    <text evidence="2">Belongs to the CorA metal ion transporter (MIT) (TC 1.A.35) family.</text>
</comment>
<dbReference type="Proteomes" id="UP000281192">
    <property type="component" value="Chromosome"/>
</dbReference>
<keyword evidence="5 12" id="KW-0812">Transmembrane</keyword>